<feature type="compositionally biased region" description="Basic and acidic residues" evidence="3">
    <location>
        <begin position="325"/>
        <end position="340"/>
    </location>
</feature>
<accession>A0ABR4AZX3</accession>
<dbReference type="EMBL" id="JBHFEH010000038">
    <property type="protein sequence ID" value="KAL2051187.1"/>
    <property type="molecule type" value="Genomic_DNA"/>
</dbReference>
<feature type="region of interest" description="Disordered" evidence="3">
    <location>
        <begin position="322"/>
        <end position="343"/>
    </location>
</feature>
<evidence type="ECO:0000313" key="6">
    <source>
        <dbReference type="Proteomes" id="UP001590951"/>
    </source>
</evidence>
<evidence type="ECO:0000256" key="2">
    <source>
        <dbReference type="PROSITE-ProRule" id="PRU00176"/>
    </source>
</evidence>
<reference evidence="5 6" key="1">
    <citation type="submission" date="2024-09" db="EMBL/GenBank/DDBJ databases">
        <title>Rethinking Asexuality: The Enigmatic Case of Functional Sexual Genes in Lepraria (Stereocaulaceae).</title>
        <authorList>
            <person name="Doellman M."/>
            <person name="Sun Y."/>
            <person name="Barcenas-Pena A."/>
            <person name="Lumbsch H.T."/>
            <person name="Grewe F."/>
        </authorList>
    </citation>
    <scope>NUCLEOTIDE SEQUENCE [LARGE SCALE GENOMIC DNA]</scope>
    <source>
        <strain evidence="5 6">Grewe 0041</strain>
    </source>
</reference>
<dbReference type="InterPro" id="IPR035979">
    <property type="entry name" value="RBD_domain_sf"/>
</dbReference>
<name>A0ABR4AZX3_9LECA</name>
<evidence type="ECO:0000256" key="1">
    <source>
        <dbReference type="ARBA" id="ARBA00022884"/>
    </source>
</evidence>
<protein>
    <recommendedName>
        <fullName evidence="4">RRM domain-containing protein</fullName>
    </recommendedName>
</protein>
<keyword evidence="1 2" id="KW-0694">RNA-binding</keyword>
<dbReference type="SMART" id="SM00360">
    <property type="entry name" value="RRM"/>
    <property type="match status" value="2"/>
</dbReference>
<dbReference type="Pfam" id="PF00076">
    <property type="entry name" value="RRM_1"/>
    <property type="match status" value="2"/>
</dbReference>
<feature type="compositionally biased region" description="Low complexity" evidence="3">
    <location>
        <begin position="141"/>
        <end position="155"/>
    </location>
</feature>
<feature type="compositionally biased region" description="Gly residues" evidence="3">
    <location>
        <begin position="442"/>
        <end position="458"/>
    </location>
</feature>
<evidence type="ECO:0000313" key="5">
    <source>
        <dbReference type="EMBL" id="KAL2051187.1"/>
    </source>
</evidence>
<dbReference type="Gene3D" id="3.30.70.330">
    <property type="match status" value="2"/>
</dbReference>
<evidence type="ECO:0000259" key="4">
    <source>
        <dbReference type="PROSITE" id="PS50102"/>
    </source>
</evidence>
<evidence type="ECO:0000256" key="3">
    <source>
        <dbReference type="SAM" id="MobiDB-lite"/>
    </source>
</evidence>
<feature type="domain" description="RRM" evidence="4">
    <location>
        <begin position="350"/>
        <end position="428"/>
    </location>
</feature>
<dbReference type="Proteomes" id="UP001590951">
    <property type="component" value="Unassembled WGS sequence"/>
</dbReference>
<dbReference type="InterPro" id="IPR052462">
    <property type="entry name" value="SLIRP/GR-RBP-like"/>
</dbReference>
<dbReference type="InterPro" id="IPR000504">
    <property type="entry name" value="RRM_dom"/>
</dbReference>
<comment type="caution">
    <text evidence="5">The sequence shown here is derived from an EMBL/GenBank/DDBJ whole genome shotgun (WGS) entry which is preliminary data.</text>
</comment>
<dbReference type="SUPFAM" id="SSF54928">
    <property type="entry name" value="RNA-binding domain, RBD"/>
    <property type="match status" value="2"/>
</dbReference>
<feature type="compositionally biased region" description="Gly residues" evidence="3">
    <location>
        <begin position="479"/>
        <end position="491"/>
    </location>
</feature>
<keyword evidence="6" id="KW-1185">Reference proteome</keyword>
<feature type="compositionally biased region" description="Acidic residues" evidence="3">
    <location>
        <begin position="156"/>
        <end position="165"/>
    </location>
</feature>
<sequence length="501" mass="52758">MGKTKSALAAKAGKDSQTPKAKSKEMAKQVAVQADKADKKSKKAKKEPTPMSSSGSESESEDEEESSASSASSDEEEAPIPKKAAKANGVKTNGVARAVAKADSESSDSSEYSDDEDEPTVPKAKAVAGAKDESGSDEGTSEGTSESTSEGSSEGSSEEESDDEEAPKVPDPVNATDLNGKLAKVASKDASSDEESGSEGTSSGTSESSSDEESEEEAPAPKKRKAEAEAITVSKKAKTDPGNDDEVKKNLFIGHLSYNVDEEWLTREFEKFGELTRVKVVTDRESGQSRGFGYVEFANPADGVKAQAEMHEVEIDGRGINVDFSKPKDATMPRQDRQKSYGDSLSTASETIFVANLPFDVSEDAVGEEFGKHGNVLSVRLPTDMNSGALKGFGYVQFASVEEAQEVFGKMTGATIMGRPVRLDYSTPRLPRNDDSPRGRGGRGGFNDRGGRGGGRGRGGFDRGGRGGGRGGFDRGRGGRGGSTNRGGVGEFKGKKINFNE</sequence>
<proteinExistence type="predicted"/>
<feature type="compositionally biased region" description="Basic and acidic residues" evidence="3">
    <location>
        <begin position="237"/>
        <end position="247"/>
    </location>
</feature>
<feature type="domain" description="RRM" evidence="4">
    <location>
        <begin position="249"/>
        <end position="327"/>
    </location>
</feature>
<gene>
    <name evidence="5" type="ORF">ABVK25_008616</name>
</gene>
<dbReference type="PANTHER" id="PTHR48027">
    <property type="entry name" value="HETEROGENEOUS NUCLEAR RIBONUCLEOPROTEIN 87F-RELATED"/>
    <property type="match status" value="1"/>
</dbReference>
<feature type="region of interest" description="Disordered" evidence="3">
    <location>
        <begin position="422"/>
        <end position="501"/>
    </location>
</feature>
<feature type="compositionally biased region" description="Acidic residues" evidence="3">
    <location>
        <begin position="209"/>
        <end position="218"/>
    </location>
</feature>
<organism evidence="5 6">
    <name type="scientific">Lepraria finkii</name>
    <dbReference type="NCBI Taxonomy" id="1340010"/>
    <lineage>
        <taxon>Eukaryota</taxon>
        <taxon>Fungi</taxon>
        <taxon>Dikarya</taxon>
        <taxon>Ascomycota</taxon>
        <taxon>Pezizomycotina</taxon>
        <taxon>Lecanoromycetes</taxon>
        <taxon>OSLEUM clade</taxon>
        <taxon>Lecanoromycetidae</taxon>
        <taxon>Lecanorales</taxon>
        <taxon>Lecanorineae</taxon>
        <taxon>Stereocaulaceae</taxon>
        <taxon>Lepraria</taxon>
    </lineage>
</organism>
<dbReference type="PROSITE" id="PS50102">
    <property type="entry name" value="RRM"/>
    <property type="match status" value="2"/>
</dbReference>
<feature type="compositionally biased region" description="Acidic residues" evidence="3">
    <location>
        <begin position="105"/>
        <end position="119"/>
    </location>
</feature>
<dbReference type="InterPro" id="IPR012677">
    <property type="entry name" value="Nucleotide-bd_a/b_plait_sf"/>
</dbReference>
<feature type="compositionally biased region" description="Low complexity" evidence="3">
    <location>
        <begin position="198"/>
        <end position="208"/>
    </location>
</feature>
<feature type="region of interest" description="Disordered" evidence="3">
    <location>
        <begin position="1"/>
        <end position="247"/>
    </location>
</feature>